<organism evidence="1 2">
    <name type="scientific">Candidatus Dojkabacteria bacterium</name>
    <dbReference type="NCBI Taxonomy" id="2099670"/>
    <lineage>
        <taxon>Bacteria</taxon>
        <taxon>Candidatus Dojkabacteria</taxon>
    </lineage>
</organism>
<evidence type="ECO:0000313" key="2">
    <source>
        <dbReference type="Proteomes" id="UP000321026"/>
    </source>
</evidence>
<name>A0A5C7JBQ7_9BACT</name>
<proteinExistence type="predicted"/>
<dbReference type="AlphaFoldDB" id="A0A5C7JBQ7"/>
<reference evidence="1 2" key="1">
    <citation type="submission" date="2018-09" db="EMBL/GenBank/DDBJ databases">
        <title>Metagenome Assembled Genomes from an Advanced Water Purification Facility.</title>
        <authorList>
            <person name="Stamps B.W."/>
            <person name="Spear J.R."/>
        </authorList>
    </citation>
    <scope>NUCLEOTIDE SEQUENCE [LARGE SCALE GENOMIC DNA]</scope>
    <source>
        <strain evidence="1">Bin_63_2</strain>
    </source>
</reference>
<dbReference type="Proteomes" id="UP000321026">
    <property type="component" value="Unassembled WGS sequence"/>
</dbReference>
<evidence type="ECO:0000313" key="1">
    <source>
        <dbReference type="EMBL" id="TXG78574.1"/>
    </source>
</evidence>
<protein>
    <submittedName>
        <fullName evidence="1">Uncharacterized protein</fullName>
    </submittedName>
</protein>
<accession>A0A5C7JBQ7</accession>
<dbReference type="EMBL" id="SSDS01000011">
    <property type="protein sequence ID" value="TXG78574.1"/>
    <property type="molecule type" value="Genomic_DNA"/>
</dbReference>
<sequence>MVLQCDIDIADLGANALNVELEEFIVDDYGDQLTSLGVGFHDGNRNAVCSATLEGQFGLLPYDYEGEEENRGGKHAAIIISYRFIY</sequence>
<gene>
    <name evidence="1" type="ORF">E6Q11_00805</name>
</gene>
<comment type="caution">
    <text evidence="1">The sequence shown here is derived from an EMBL/GenBank/DDBJ whole genome shotgun (WGS) entry which is preliminary data.</text>
</comment>